<dbReference type="Pfam" id="PF05593">
    <property type="entry name" value="RHS_repeat"/>
    <property type="match status" value="2"/>
</dbReference>
<dbReference type="InterPro" id="IPR006530">
    <property type="entry name" value="YD"/>
</dbReference>
<evidence type="ECO:0000313" key="3">
    <source>
        <dbReference type="Proteomes" id="UP000017304"/>
    </source>
</evidence>
<protein>
    <recommendedName>
        <fullName evidence="4">RHS repeat protein</fullName>
    </recommendedName>
</protein>
<evidence type="ECO:0000313" key="2">
    <source>
        <dbReference type="EMBL" id="ESE86385.1"/>
    </source>
</evidence>
<dbReference type="NCBIfam" id="TIGR01643">
    <property type="entry name" value="YD_repeat_2x"/>
    <property type="match status" value="1"/>
</dbReference>
<dbReference type="InterPro" id="IPR031325">
    <property type="entry name" value="RHS_repeat"/>
</dbReference>
<feature type="region of interest" description="Disordered" evidence="1">
    <location>
        <begin position="319"/>
        <end position="339"/>
    </location>
</feature>
<accession>V1H996</accession>
<name>V1H996_SALER</name>
<dbReference type="EMBL" id="AOXI01000015">
    <property type="protein sequence ID" value="ESE86385.1"/>
    <property type="molecule type" value="Genomic_DNA"/>
</dbReference>
<organism evidence="2 3">
    <name type="scientific">Salmonella enterica subsp. indica serovar 6,14,25:z10:1,(2),7 str. 1121</name>
    <dbReference type="NCBI Taxonomy" id="1173950"/>
    <lineage>
        <taxon>Bacteria</taxon>
        <taxon>Pseudomonadati</taxon>
        <taxon>Pseudomonadota</taxon>
        <taxon>Gammaproteobacteria</taxon>
        <taxon>Enterobacterales</taxon>
        <taxon>Enterobacteriaceae</taxon>
        <taxon>Salmonella</taxon>
    </lineage>
</organism>
<evidence type="ECO:0008006" key="4">
    <source>
        <dbReference type="Google" id="ProtNLM"/>
    </source>
</evidence>
<gene>
    <name evidence="2" type="ORF">SEI61121_06441</name>
</gene>
<sequence length="1406" mass="156108">MSLNYYTQTPNFISASSDDIDPRTRLFSFNHSLTTLVGNYDMGPSLDLTLTYSPTTTDNIWGMGTGMMFTLTWYDKNARTLYLNSGETYRIDESTDGSGTVYFNMLQCKIKTFNVEKIDNGTGEIWYRVTDRDGNITELYEQDTGYFLPVTLWSPLGHSMTLSWTRDPDTGHLYLSQVTDETTDEATQRPRVLFSAVYSSGLVMTLLPGTDSEQTFTLNTSGGYLKSMTNSALTDSATPPVQVPWTFTYCNDAEIGSSGLRPLVSITMPTGLVKSVKYDMEAMAFPDVPNAPQYRLPAVKSLTISPGLGSPDIVTEWSFSTSDEQSDEQSNEAPSKNYLGYGGDTAGVAWSDNTDASYSIQEPDYIYQSVSTQRAVDGSDNDLITIYQYNNYHLLVSTVTTQDSAHVYTVETAWYADTTKTFDEQPANFQCPKLQTETWSSPSGSHSRYTGYQYDDYGNQTQLVSLADSQGLVTSNSTLTEYEYYSPAGEDESEDKTTGCPADPYGFVRRPKVTKVTPPKVNGYNDVPVRTTRYRYVSMTTLAGAFYSIVVMPVQDTYYSSDVPTDTHTLLSRVKAYETDETSPHYGRQLKQTTNVYNPEYDTAKPDSIEYYTQTLDTAWSFDQDDNGLIRADTLTSHDELSVVASSTHSYLTGKLQSVTDILGNTTTLSYDPLGRLKMKIHTPGTDYETWHYHEYSLQGHTDTATGWYVVDAIITTRTDNAGNKTQIYHDGMGRPVAHKDNASDISLPDDFYQTGATGWDGWGRRFSTTRQDWTASFYTDPDDSSYKPDPDSPDVNIMYQAQFDPWGQHNLSVPVSMGVPLGMQYASDQDPVTLTVVNELQVPSNTLLLGRQKTQQDETLMTETLITESKQQTAGDNSTRTVYSTTVNEYDGLGRLRKTIYPQPNATTLPSDTDTAGWVSTSYTYDVFDRVSTTTQWDVSDKAGTTQPATVAIQSWTYAPFAYAHLPVTVSVRKTKNDPDVVMGTQTFDGLGRLKESVCGGRLQRAEYSGANMVPDYTWDAAGQKLIYSYIPELNNALNTMNNETSSLSQTFNYFKKPTVSGAADNTGRLESAAENGSRSNTFTWLPSGSPEAQDFISPSGTVRNTGNTWSLLGEPQTQTDVAGNPLTLDYYSDGKLQTLMDPLVTVTVYYDEAGRLYKQNVEQNPHFGSDVLTTTLKLDDYGREIQRDIAPNTGEPLTIVTTYTLSGQVQNRLTTQGNTTLRNETFTYDVRNRMTDYVCTGSAPVQDAYGHAVSELHFTLDVYNNITHCQTVLADNEGTDEAEYTSNPDDPCQLMTVTHTLSSHYPASIMLAYDDNGRMTTDEAGRTLTYDDAGRLISVTGEEGNSQYAYDAFNTLVTQSLSGDTRELYYAGSRLLSEVHVEQNQITRNIPGCWGTSAVSDESL</sequence>
<proteinExistence type="predicted"/>
<dbReference type="Proteomes" id="UP000017304">
    <property type="component" value="Unassembled WGS sequence"/>
</dbReference>
<dbReference type="STRING" id="1173950.SEI61121_06441"/>
<reference evidence="2 3" key="1">
    <citation type="journal article" date="2013" name="Genome Biol. Evol.">
        <title>Phylogenetic diversity of the enteric pathogen Salmonella enterica subsp. enterica inferred from genome-wide reference-free SNP characters.</title>
        <authorList>
            <person name="Timme R.E."/>
            <person name="Pettengill J.B."/>
            <person name="Allard M.W."/>
            <person name="Strain E."/>
            <person name="Barrangou R."/>
            <person name="Wehnes C."/>
            <person name="Van Kessel J.S."/>
            <person name="Karns J.S."/>
            <person name="Musser S.M."/>
            <person name="Brown E.W."/>
        </authorList>
    </citation>
    <scope>NUCLEOTIDE SEQUENCE [LARGE SCALE GENOMIC DNA]</scope>
    <source>
        <strain evidence="2 3">1121</strain>
    </source>
</reference>
<dbReference type="Gene3D" id="2.180.10.10">
    <property type="entry name" value="RHS repeat-associated core"/>
    <property type="match status" value="1"/>
</dbReference>
<dbReference type="PATRIC" id="fig|1173950.3.peg.1332"/>
<comment type="caution">
    <text evidence="2">The sequence shown here is derived from an EMBL/GenBank/DDBJ whole genome shotgun (WGS) entry which is preliminary data.</text>
</comment>
<evidence type="ECO:0000256" key="1">
    <source>
        <dbReference type="SAM" id="MobiDB-lite"/>
    </source>
</evidence>